<evidence type="ECO:0000256" key="5">
    <source>
        <dbReference type="RuleBase" id="RU363041"/>
    </source>
</evidence>
<protein>
    <recommendedName>
        <fullName evidence="5">Probable membrane transporter protein</fullName>
    </recommendedName>
</protein>
<comment type="similarity">
    <text evidence="5">Belongs to the 4-toluene sulfonate uptake permease (TSUP) (TC 2.A.102) family.</text>
</comment>
<feature type="transmembrane region" description="Helical" evidence="5">
    <location>
        <begin position="63"/>
        <end position="80"/>
    </location>
</feature>
<evidence type="ECO:0000256" key="4">
    <source>
        <dbReference type="ARBA" id="ARBA00023136"/>
    </source>
</evidence>
<sequence>IGVVEMLFGTAGPLVVAWLSRRLPDVHALRASTPVVITVSACSVLLAMGWAGRLSQPELWTRWLALVGVAAGGVLLGHRWARHVSPAALRKLICGLLVVSGLTLVVHTLQQG</sequence>
<comment type="caution">
    <text evidence="6">The sequence shown here is derived from an EMBL/GenBank/DDBJ whole genome shotgun (WGS) entry which is preliminary data.</text>
</comment>
<dbReference type="InterPro" id="IPR002781">
    <property type="entry name" value="TM_pro_TauE-like"/>
</dbReference>
<dbReference type="Pfam" id="PF01925">
    <property type="entry name" value="TauE"/>
    <property type="match status" value="1"/>
</dbReference>
<feature type="transmembrane region" description="Helical" evidence="5">
    <location>
        <begin position="92"/>
        <end position="109"/>
    </location>
</feature>
<evidence type="ECO:0000256" key="2">
    <source>
        <dbReference type="ARBA" id="ARBA00022692"/>
    </source>
</evidence>
<evidence type="ECO:0000256" key="3">
    <source>
        <dbReference type="ARBA" id="ARBA00022989"/>
    </source>
</evidence>
<dbReference type="Proteomes" id="UP001324595">
    <property type="component" value="Unassembled WGS sequence"/>
</dbReference>
<comment type="subcellular location">
    <subcellularLocation>
        <location evidence="5">Cell membrane</location>
        <topology evidence="5">Multi-pass membrane protein</topology>
    </subcellularLocation>
    <subcellularLocation>
        <location evidence="1">Membrane</location>
        <topology evidence="1">Multi-pass membrane protein</topology>
    </subcellularLocation>
</comment>
<dbReference type="EMBL" id="JAXUBE010000004">
    <property type="protein sequence ID" value="MEB2662256.1"/>
    <property type="molecule type" value="Genomic_DNA"/>
</dbReference>
<accession>A0ABU5X182</accession>
<keyword evidence="4 5" id="KW-0472">Membrane</keyword>
<organism evidence="6 7">
    <name type="scientific">Bordetella parapertussis</name>
    <dbReference type="NCBI Taxonomy" id="519"/>
    <lineage>
        <taxon>Bacteria</taxon>
        <taxon>Pseudomonadati</taxon>
        <taxon>Pseudomonadota</taxon>
        <taxon>Betaproteobacteria</taxon>
        <taxon>Burkholderiales</taxon>
        <taxon>Alcaligenaceae</taxon>
        <taxon>Bordetella</taxon>
    </lineage>
</organism>
<keyword evidence="2 5" id="KW-0812">Transmembrane</keyword>
<dbReference type="RefSeq" id="WP_323670002.1">
    <property type="nucleotide sequence ID" value="NZ_JAXUBE010000004.1"/>
</dbReference>
<name>A0ABU5X182_BORPP</name>
<keyword evidence="7" id="KW-1185">Reference proteome</keyword>
<gene>
    <name evidence="6" type="ORF">U5T69_03270</name>
</gene>
<evidence type="ECO:0000313" key="6">
    <source>
        <dbReference type="EMBL" id="MEB2662256.1"/>
    </source>
</evidence>
<reference evidence="6 7" key="1">
    <citation type="submission" date="2023-12" db="EMBL/GenBank/DDBJ databases">
        <title>Draft Genome Sequences of Bordetella parapertussis clinical Isolates from Colombia, 2023.</title>
        <authorList>
            <person name="Montilla E.A."/>
            <person name="Rojas F."/>
            <person name="Vargas M.N."/>
            <person name="Bonilla V."/>
            <person name="Duarte C."/>
        </authorList>
    </citation>
    <scope>NUCLEOTIDE SEQUENCE [LARGE SCALE GENOMIC DNA]</scope>
    <source>
        <strain evidence="6 7">320001806</strain>
    </source>
</reference>
<keyword evidence="5" id="KW-1003">Cell membrane</keyword>
<keyword evidence="3 5" id="KW-1133">Transmembrane helix</keyword>
<feature type="transmembrane region" description="Helical" evidence="5">
    <location>
        <begin position="31"/>
        <end position="51"/>
    </location>
</feature>
<evidence type="ECO:0000256" key="1">
    <source>
        <dbReference type="ARBA" id="ARBA00004141"/>
    </source>
</evidence>
<evidence type="ECO:0000313" key="7">
    <source>
        <dbReference type="Proteomes" id="UP001324595"/>
    </source>
</evidence>
<proteinExistence type="inferred from homology"/>
<feature type="non-terminal residue" evidence="6">
    <location>
        <position position="1"/>
    </location>
</feature>